<dbReference type="Proteomes" id="UP001596169">
    <property type="component" value="Unassembled WGS sequence"/>
</dbReference>
<accession>A0ABW1PZZ8</accession>
<dbReference type="RefSeq" id="WP_378108953.1">
    <property type="nucleotide sequence ID" value="NZ_JBHSRG010000005.1"/>
</dbReference>
<dbReference type="EMBL" id="JBHSRG010000005">
    <property type="protein sequence ID" value="MFC6121740.1"/>
    <property type="molecule type" value="Genomic_DNA"/>
</dbReference>
<reference evidence="2" key="1">
    <citation type="journal article" date="2019" name="Int. J. Syst. Evol. Microbiol.">
        <title>The Global Catalogue of Microorganisms (GCM) 10K type strain sequencing project: providing services to taxonomists for standard genome sequencing and annotation.</title>
        <authorList>
            <consortium name="The Broad Institute Genomics Platform"/>
            <consortium name="The Broad Institute Genome Sequencing Center for Infectious Disease"/>
            <person name="Wu L."/>
            <person name="Ma J."/>
        </authorList>
    </citation>
    <scope>NUCLEOTIDE SEQUENCE [LARGE SCALE GENOMIC DNA]</scope>
    <source>
        <strain evidence="2">JCM30009</strain>
    </source>
</reference>
<name>A0ABW1PZZ8_9ENTR</name>
<organism evidence="1 2">
    <name type="scientific">Citrobacter bitternis</name>
    <dbReference type="NCBI Taxonomy" id="1585982"/>
    <lineage>
        <taxon>Bacteria</taxon>
        <taxon>Pseudomonadati</taxon>
        <taxon>Pseudomonadota</taxon>
        <taxon>Gammaproteobacteria</taxon>
        <taxon>Enterobacterales</taxon>
        <taxon>Enterobacteriaceae</taxon>
        <taxon>Citrobacter</taxon>
    </lineage>
</organism>
<protein>
    <submittedName>
        <fullName evidence="1">Uncharacterized protein</fullName>
    </submittedName>
</protein>
<evidence type="ECO:0000313" key="2">
    <source>
        <dbReference type="Proteomes" id="UP001596169"/>
    </source>
</evidence>
<comment type="caution">
    <text evidence="1">The sequence shown here is derived from an EMBL/GenBank/DDBJ whole genome shotgun (WGS) entry which is preliminary data.</text>
</comment>
<sequence length="93" mass="10093">MNIIRRAIIWLLTKHETKTMVDQIVDVPVADPVPAAVPVEAPAPVEPVQEKQPSAFDVLKSSFAAKVQFIEAGLAALGEEAEEELVALAEKYL</sequence>
<proteinExistence type="predicted"/>
<evidence type="ECO:0000313" key="1">
    <source>
        <dbReference type="EMBL" id="MFC6121740.1"/>
    </source>
</evidence>
<keyword evidence="2" id="KW-1185">Reference proteome</keyword>
<gene>
    <name evidence="1" type="ORF">ACFPZP_11840</name>
</gene>